<dbReference type="SUPFAM" id="SSF52172">
    <property type="entry name" value="CheY-like"/>
    <property type="match status" value="1"/>
</dbReference>
<comment type="caution">
    <text evidence="5">The sequence shown here is derived from an EMBL/GenBank/DDBJ whole genome shotgun (WGS) entry which is preliminary data.</text>
</comment>
<evidence type="ECO:0000313" key="6">
    <source>
        <dbReference type="Proteomes" id="UP000179524"/>
    </source>
</evidence>
<keyword evidence="6" id="KW-1185">Reference proteome</keyword>
<evidence type="ECO:0000256" key="3">
    <source>
        <dbReference type="PROSITE-ProRule" id="PRU00169"/>
    </source>
</evidence>
<evidence type="ECO:0000259" key="4">
    <source>
        <dbReference type="PROSITE" id="PS50110"/>
    </source>
</evidence>
<name>A0A1S2M0K3_9BACI</name>
<dbReference type="RefSeq" id="WP_071308203.1">
    <property type="nucleotide sequence ID" value="NZ_MLQR01000001.1"/>
</dbReference>
<dbReference type="InterPro" id="IPR051552">
    <property type="entry name" value="HptR"/>
</dbReference>
<dbReference type="AlphaFoldDB" id="A0A1S2M0K3"/>
<protein>
    <recommendedName>
        <fullName evidence="4">Response regulatory domain-containing protein</fullName>
    </recommendedName>
</protein>
<dbReference type="InterPro" id="IPR001789">
    <property type="entry name" value="Sig_transdc_resp-reg_receiver"/>
</dbReference>
<organism evidence="5 6">
    <name type="scientific">Anaerobacillus alkalilacustris</name>
    <dbReference type="NCBI Taxonomy" id="393763"/>
    <lineage>
        <taxon>Bacteria</taxon>
        <taxon>Bacillati</taxon>
        <taxon>Bacillota</taxon>
        <taxon>Bacilli</taxon>
        <taxon>Bacillales</taxon>
        <taxon>Bacillaceae</taxon>
        <taxon>Anaerobacillus</taxon>
    </lineage>
</organism>
<gene>
    <name evidence="5" type="ORF">BKP37_03000</name>
</gene>
<reference evidence="5 6" key="1">
    <citation type="submission" date="2016-10" db="EMBL/GenBank/DDBJ databases">
        <title>Draft genome sequences of four alkaliphilic bacteria belonging to the Anaerobacillus genus.</title>
        <authorList>
            <person name="Bassil N.M."/>
            <person name="Lloyd J.R."/>
        </authorList>
    </citation>
    <scope>NUCLEOTIDE SEQUENCE [LARGE SCALE GENOMIC DNA]</scope>
    <source>
        <strain evidence="5 6">DSM 18345</strain>
    </source>
</reference>
<dbReference type="InterPro" id="IPR011006">
    <property type="entry name" value="CheY-like_superfamily"/>
</dbReference>
<accession>A0A1S2M0K3</accession>
<keyword evidence="2" id="KW-0238">DNA-binding</keyword>
<dbReference type="PANTHER" id="PTHR42713">
    <property type="entry name" value="HISTIDINE KINASE-RELATED"/>
    <property type="match status" value="1"/>
</dbReference>
<dbReference type="GO" id="GO:0003677">
    <property type="term" value="F:DNA binding"/>
    <property type="evidence" value="ECO:0007669"/>
    <property type="project" value="UniProtKB-KW"/>
</dbReference>
<dbReference type="GO" id="GO:0000160">
    <property type="term" value="P:phosphorelay signal transduction system"/>
    <property type="evidence" value="ECO:0007669"/>
    <property type="project" value="InterPro"/>
</dbReference>
<feature type="domain" description="Response regulatory" evidence="4">
    <location>
        <begin position="3"/>
        <end position="120"/>
    </location>
</feature>
<dbReference type="Gene3D" id="3.40.50.2300">
    <property type="match status" value="1"/>
</dbReference>
<dbReference type="PROSITE" id="PS50110">
    <property type="entry name" value="RESPONSE_REGULATORY"/>
    <property type="match status" value="1"/>
</dbReference>
<evidence type="ECO:0000256" key="1">
    <source>
        <dbReference type="ARBA" id="ARBA00022490"/>
    </source>
</evidence>
<evidence type="ECO:0000313" key="5">
    <source>
        <dbReference type="EMBL" id="OIJ17477.1"/>
    </source>
</evidence>
<sequence length="129" mass="14827">MYHVMIVDDEPISRIGLKSSINWKQEGLNIIGDFPNGGKAYEAMENNHVDILITDINMPVMDGLTLMKKGMEIFPKLKVILVSSYSNFEYVKEAIIYGAIDYILKPTLEQEDFLQLIRKCVQKLDEEKK</sequence>
<dbReference type="Proteomes" id="UP000179524">
    <property type="component" value="Unassembled WGS sequence"/>
</dbReference>
<dbReference type="SMART" id="SM00448">
    <property type="entry name" value="REC"/>
    <property type="match status" value="1"/>
</dbReference>
<dbReference type="OrthoDB" id="159632at2"/>
<evidence type="ECO:0000256" key="2">
    <source>
        <dbReference type="ARBA" id="ARBA00023125"/>
    </source>
</evidence>
<feature type="modified residue" description="4-aspartylphosphate" evidence="3">
    <location>
        <position position="55"/>
    </location>
</feature>
<dbReference type="EMBL" id="MLQR01000001">
    <property type="protein sequence ID" value="OIJ17477.1"/>
    <property type="molecule type" value="Genomic_DNA"/>
</dbReference>
<proteinExistence type="predicted"/>
<dbReference type="PANTHER" id="PTHR42713:SF3">
    <property type="entry name" value="TRANSCRIPTIONAL REGULATORY PROTEIN HPTR"/>
    <property type="match status" value="1"/>
</dbReference>
<keyword evidence="3" id="KW-0597">Phosphoprotein</keyword>
<dbReference type="CDD" id="cd17536">
    <property type="entry name" value="REC_YesN-like"/>
    <property type="match status" value="1"/>
</dbReference>
<keyword evidence="1" id="KW-0963">Cytoplasm</keyword>
<dbReference type="Pfam" id="PF00072">
    <property type="entry name" value="Response_reg"/>
    <property type="match status" value="1"/>
</dbReference>